<evidence type="ECO:0000313" key="1">
    <source>
        <dbReference type="EMBL" id="SAL33098.1"/>
    </source>
</evidence>
<dbReference type="InterPro" id="IPR006533">
    <property type="entry name" value="T6SS_Vgr_RhsGE"/>
</dbReference>
<organism evidence="1 2">
    <name type="scientific">Caballeronia humi</name>
    <dbReference type="NCBI Taxonomy" id="326474"/>
    <lineage>
        <taxon>Bacteria</taxon>
        <taxon>Pseudomonadati</taxon>
        <taxon>Pseudomonadota</taxon>
        <taxon>Betaproteobacteria</taxon>
        <taxon>Burkholderiales</taxon>
        <taxon>Burkholderiaceae</taxon>
        <taxon>Caballeronia</taxon>
    </lineage>
</organism>
<dbReference type="OrthoDB" id="8590234at2"/>
<gene>
    <name evidence="1" type="ORF">AWB65_02213</name>
</gene>
<dbReference type="Gene3D" id="2.40.50.230">
    <property type="entry name" value="Gp5 N-terminal domain"/>
    <property type="match status" value="1"/>
</dbReference>
<dbReference type="Pfam" id="PF02450">
    <property type="entry name" value="LCAT"/>
    <property type="match status" value="1"/>
</dbReference>
<keyword evidence="2" id="KW-1185">Reference proteome</keyword>
<dbReference type="Gene3D" id="3.55.50.10">
    <property type="entry name" value="Baseplate protein-like domains"/>
    <property type="match status" value="1"/>
</dbReference>
<dbReference type="SUPFAM" id="SSF53474">
    <property type="entry name" value="alpha/beta-Hydrolases"/>
    <property type="match status" value="1"/>
</dbReference>
<dbReference type="NCBIfam" id="TIGR01646">
    <property type="entry name" value="vgr_GE"/>
    <property type="match status" value="1"/>
</dbReference>
<dbReference type="PANTHER" id="PTHR11440">
    <property type="entry name" value="LECITHIN-CHOLESTEROL ACYLTRANSFERASE-RELATED"/>
    <property type="match status" value="1"/>
</dbReference>
<dbReference type="STRING" id="326474.AWB65_02213"/>
<dbReference type="AlphaFoldDB" id="A0A158GLU2"/>
<name>A0A158GLU2_9BURK</name>
<protein>
    <submittedName>
        <fullName evidence="1">Rhs element Vgr protein</fullName>
    </submittedName>
</protein>
<dbReference type="Gene3D" id="4.10.220.110">
    <property type="match status" value="1"/>
</dbReference>
<dbReference type="RefSeq" id="WP_087667188.1">
    <property type="nucleotide sequence ID" value="NZ_FCNW02000008.1"/>
</dbReference>
<dbReference type="SUPFAM" id="SSF69255">
    <property type="entry name" value="gp5 N-terminal domain-like"/>
    <property type="match status" value="1"/>
</dbReference>
<dbReference type="NCBIfam" id="TIGR03361">
    <property type="entry name" value="VI_Rhs_Vgr"/>
    <property type="match status" value="1"/>
</dbReference>
<sequence>MGSMTLPTQAYTLSLAKQPAPFSMLSFEGREAISETYRFAIEFTSARAAIPVADVLGKPAKFAIEPIDTHAGLPAELVARLAKEPARIFSGIVTAFDELGSSADETRYRVVLEPRLSDLGLEIGSRLFQNQTVPAIIESVLRHYGFAAIDFQFKLRAEYDSREYTTQYGESALAFVKRIAADEGIWFRFEQSAEREMIVFGDDLDAYAREPKLTAPYREEGGMASPGVESVMSLSEHRTRVVQSVTVDDYNHRTAGVTLLTEVNAARDDGTTAGSQYRWGEHHATPDAGKRVATLRHQAELARQVMFEGSGNVIGMTPGAVFRFGNRQLGNAEHGLLLTTAVHRASRKEAYTCAFTAIPSDRIYRPLVDESAKPKITGILPARVMSPDNYKYAYLTPQGWYRIQLPFDLDTWSPGGTSRPVRLAKPYAGRDYGSVHYSSVTSAPDDSTAVCYMVPDRVIPVVVVPGVMGTNLSNNQDEPVWVVDDIESLAGWLVKGAEYRKNKLDPTQTKVIDVGSISAGTALSEIKLRERGWGSISKMFYGDFLVWLQNALNDCHPDTDHGRSGLRVKLTRELVAPSLGKLSDPEVSLSYKYQFPVHAVGYNWLQSNADSASRLGKQIDAIIEGYRKRRYRCEKVILVTHSMGGLVARYCSEVLGYREKILGIVHGVMPATGSATAYRRVKAGTEPGGDVVSYGTSLILGNTSSKVMPVFAQSPGPLQLLPSPEYGSGWLKIRDGARLIELPRFNDPYGEIYTKRGAWWSLIDEELLDPEKKTATEKNWTSFAKLITEQVSRFHQSISGRYHSQTYAFWGDDDQHKTWGDVIWQRTQISSLLNGDAYDVENKPVNANDLMGTIDVVAGSVGPVDIHKTFNLQAAAEDGDGTVPVRSGRAPARHAQAAVGYKGVEHGGAYRGLPQQKFVLWGIVKLLKNVADTPLEYKA</sequence>
<dbReference type="Gene3D" id="2.30.110.50">
    <property type="match status" value="1"/>
</dbReference>
<dbReference type="Pfam" id="PF05954">
    <property type="entry name" value="Phage_GPD"/>
    <property type="match status" value="1"/>
</dbReference>
<dbReference type="InterPro" id="IPR029058">
    <property type="entry name" value="AB_hydrolase_fold"/>
</dbReference>
<dbReference type="GO" id="GO:0006629">
    <property type="term" value="P:lipid metabolic process"/>
    <property type="evidence" value="ECO:0007669"/>
    <property type="project" value="InterPro"/>
</dbReference>
<dbReference type="GO" id="GO:0008374">
    <property type="term" value="F:O-acyltransferase activity"/>
    <property type="evidence" value="ECO:0007669"/>
    <property type="project" value="InterPro"/>
</dbReference>
<dbReference type="SUPFAM" id="SSF69279">
    <property type="entry name" value="Phage tail proteins"/>
    <property type="match status" value="2"/>
</dbReference>
<reference evidence="1" key="1">
    <citation type="submission" date="2016-01" db="EMBL/GenBank/DDBJ databases">
        <authorList>
            <person name="Peeters C."/>
        </authorList>
    </citation>
    <scope>NUCLEOTIDE SEQUENCE [LARGE SCALE GENOMIC DNA]</scope>
    <source>
        <strain evidence="1">LMG 22934</strain>
    </source>
</reference>
<dbReference type="EMBL" id="FCNW02000008">
    <property type="protein sequence ID" value="SAL33098.1"/>
    <property type="molecule type" value="Genomic_DNA"/>
</dbReference>
<dbReference type="Proteomes" id="UP000054977">
    <property type="component" value="Unassembled WGS sequence"/>
</dbReference>
<accession>A0A158GLU2</accession>
<dbReference type="InterPro" id="IPR017847">
    <property type="entry name" value="T6SS_RhsGE_Vgr_subset"/>
</dbReference>
<evidence type="ECO:0000313" key="2">
    <source>
        <dbReference type="Proteomes" id="UP000054977"/>
    </source>
</evidence>
<proteinExistence type="predicted"/>
<dbReference type="InterPro" id="IPR037026">
    <property type="entry name" value="Vgr_OB-fold_dom_sf"/>
</dbReference>
<dbReference type="InterPro" id="IPR003386">
    <property type="entry name" value="LACT/PDAT_acylTrfase"/>
</dbReference>
<dbReference type="Gene3D" id="3.40.50.1820">
    <property type="entry name" value="alpha/beta hydrolase"/>
    <property type="match status" value="1"/>
</dbReference>
<comment type="caution">
    <text evidence="1">The sequence shown here is derived from an EMBL/GenBank/DDBJ whole genome shotgun (WGS) entry which is preliminary data.</text>
</comment>